<gene>
    <name evidence="2" type="ORF">Kpho01_62210</name>
</gene>
<accession>A0A9W6PNE8</accession>
<evidence type="ECO:0000256" key="1">
    <source>
        <dbReference type="SAM" id="MobiDB-lite"/>
    </source>
</evidence>
<proteinExistence type="predicted"/>
<feature type="compositionally biased region" description="Basic and acidic residues" evidence="1">
    <location>
        <begin position="1"/>
        <end position="11"/>
    </location>
</feature>
<sequence>MTTPDGRDPHTPRYTNYRFGQSPEPAPEPPAVLAIPHPDPLTPRGILITCPACGAGRDWLLIQVGPQVFVRCRCTMEWLEHDLDAEEADQARQPGPETEWASMEEMYRGLGFDGILAYSYFG</sequence>
<comment type="caution">
    <text evidence="2">The sequence shown here is derived from an EMBL/GenBank/DDBJ whole genome shotgun (WGS) entry which is preliminary data.</text>
</comment>
<dbReference type="EMBL" id="BSRX01000048">
    <property type="protein sequence ID" value="GLW58210.1"/>
    <property type="molecule type" value="Genomic_DNA"/>
</dbReference>
<evidence type="ECO:0000313" key="2">
    <source>
        <dbReference type="EMBL" id="GLW58210.1"/>
    </source>
</evidence>
<organism evidence="2 3">
    <name type="scientific">Kitasatospora phosalacinea</name>
    <dbReference type="NCBI Taxonomy" id="2065"/>
    <lineage>
        <taxon>Bacteria</taxon>
        <taxon>Bacillati</taxon>
        <taxon>Actinomycetota</taxon>
        <taxon>Actinomycetes</taxon>
        <taxon>Kitasatosporales</taxon>
        <taxon>Streptomycetaceae</taxon>
        <taxon>Kitasatospora</taxon>
    </lineage>
</organism>
<dbReference type="AlphaFoldDB" id="A0A9W6PNE8"/>
<feature type="region of interest" description="Disordered" evidence="1">
    <location>
        <begin position="1"/>
        <end position="30"/>
    </location>
</feature>
<protein>
    <submittedName>
        <fullName evidence="2">Uncharacterized protein</fullName>
    </submittedName>
</protein>
<evidence type="ECO:0000313" key="3">
    <source>
        <dbReference type="Proteomes" id="UP001165143"/>
    </source>
</evidence>
<dbReference type="RefSeq" id="WP_051777698.1">
    <property type="nucleotide sequence ID" value="NZ_BSRX01000048.1"/>
</dbReference>
<dbReference type="Proteomes" id="UP001165143">
    <property type="component" value="Unassembled WGS sequence"/>
</dbReference>
<reference evidence="2" key="1">
    <citation type="submission" date="2023-02" db="EMBL/GenBank/DDBJ databases">
        <title>Kitasatospora phosalacinea NBRC 14362.</title>
        <authorList>
            <person name="Ichikawa N."/>
            <person name="Sato H."/>
            <person name="Tonouchi N."/>
        </authorList>
    </citation>
    <scope>NUCLEOTIDE SEQUENCE</scope>
    <source>
        <strain evidence="2">NBRC 14362</strain>
    </source>
</reference>
<name>A0A9W6PNE8_9ACTN</name>